<dbReference type="SUPFAM" id="SSF46785">
    <property type="entry name" value="Winged helix' DNA-binding domain"/>
    <property type="match status" value="1"/>
</dbReference>
<dbReference type="GO" id="GO:0008483">
    <property type="term" value="F:transaminase activity"/>
    <property type="evidence" value="ECO:0007669"/>
    <property type="project" value="UniProtKB-KW"/>
</dbReference>
<evidence type="ECO:0000256" key="7">
    <source>
        <dbReference type="ARBA" id="ARBA00023163"/>
    </source>
</evidence>
<dbReference type="AlphaFoldDB" id="A0A3L7JWA3"/>
<dbReference type="Gene3D" id="3.40.640.10">
    <property type="entry name" value="Type I PLP-dependent aspartate aminotransferase-like (Major domain)"/>
    <property type="match status" value="1"/>
</dbReference>
<dbReference type="GO" id="GO:0003700">
    <property type="term" value="F:DNA-binding transcription factor activity"/>
    <property type="evidence" value="ECO:0007669"/>
    <property type="project" value="InterPro"/>
</dbReference>
<reference evidence="9 10" key="1">
    <citation type="submission" date="2018-10" db="EMBL/GenBank/DDBJ databases">
        <title>Falsibacillus sp. genome draft.</title>
        <authorList>
            <person name="Shi S."/>
        </authorList>
    </citation>
    <scope>NUCLEOTIDE SEQUENCE [LARGE SCALE GENOMIC DNA]</scope>
    <source>
        <strain evidence="9 10">GY 10110</strain>
    </source>
</reference>
<dbReference type="InterPro" id="IPR015421">
    <property type="entry name" value="PyrdxlP-dep_Trfase_major"/>
</dbReference>
<dbReference type="Pfam" id="PF00155">
    <property type="entry name" value="Aminotran_1_2"/>
    <property type="match status" value="1"/>
</dbReference>
<dbReference type="SMART" id="SM00345">
    <property type="entry name" value="HTH_GNTR"/>
    <property type="match status" value="1"/>
</dbReference>
<comment type="similarity">
    <text evidence="2">In the C-terminal section; belongs to the class-I pyridoxal-phosphate-dependent aminotransferase family.</text>
</comment>
<dbReference type="PANTHER" id="PTHR46577:SF1">
    <property type="entry name" value="HTH-TYPE TRANSCRIPTIONAL REGULATORY PROTEIN GABR"/>
    <property type="match status" value="1"/>
</dbReference>
<dbReference type="InterPro" id="IPR015422">
    <property type="entry name" value="PyrdxlP-dep_Trfase_small"/>
</dbReference>
<dbReference type="Gene3D" id="1.10.10.10">
    <property type="entry name" value="Winged helix-like DNA-binding domain superfamily/Winged helix DNA-binding domain"/>
    <property type="match status" value="1"/>
</dbReference>
<organism evidence="9 10">
    <name type="scientific">Falsibacillus albus</name>
    <dbReference type="NCBI Taxonomy" id="2478915"/>
    <lineage>
        <taxon>Bacteria</taxon>
        <taxon>Bacillati</taxon>
        <taxon>Bacillota</taxon>
        <taxon>Bacilli</taxon>
        <taxon>Bacillales</taxon>
        <taxon>Bacillaceae</taxon>
        <taxon>Falsibacillus</taxon>
    </lineage>
</organism>
<evidence type="ECO:0000256" key="1">
    <source>
        <dbReference type="ARBA" id="ARBA00001933"/>
    </source>
</evidence>
<keyword evidence="5" id="KW-0805">Transcription regulation</keyword>
<evidence type="ECO:0000256" key="5">
    <source>
        <dbReference type="ARBA" id="ARBA00023015"/>
    </source>
</evidence>
<dbReference type="OrthoDB" id="9802601at2"/>
<evidence type="ECO:0000256" key="3">
    <source>
        <dbReference type="ARBA" id="ARBA00022576"/>
    </source>
</evidence>
<comment type="caution">
    <text evidence="9">The sequence shown here is derived from an EMBL/GenBank/DDBJ whole genome shotgun (WGS) entry which is preliminary data.</text>
</comment>
<protein>
    <submittedName>
        <fullName evidence="9">PLP-dependent aminotransferase family protein</fullName>
    </submittedName>
</protein>
<keyword evidence="3 9" id="KW-0032">Aminotransferase</keyword>
<dbReference type="GO" id="GO:0003677">
    <property type="term" value="F:DNA binding"/>
    <property type="evidence" value="ECO:0007669"/>
    <property type="project" value="UniProtKB-KW"/>
</dbReference>
<dbReference type="Pfam" id="PF00392">
    <property type="entry name" value="GntR"/>
    <property type="match status" value="1"/>
</dbReference>
<evidence type="ECO:0000313" key="10">
    <source>
        <dbReference type="Proteomes" id="UP000276770"/>
    </source>
</evidence>
<evidence type="ECO:0000259" key="8">
    <source>
        <dbReference type="PROSITE" id="PS50949"/>
    </source>
</evidence>
<dbReference type="InterPro" id="IPR036388">
    <property type="entry name" value="WH-like_DNA-bd_sf"/>
</dbReference>
<dbReference type="InterPro" id="IPR051446">
    <property type="entry name" value="HTH_trans_reg/aminotransferase"/>
</dbReference>
<dbReference type="InterPro" id="IPR015424">
    <property type="entry name" value="PyrdxlP-dep_Trfase"/>
</dbReference>
<keyword evidence="6" id="KW-0238">DNA-binding</keyword>
<dbReference type="SUPFAM" id="SSF53383">
    <property type="entry name" value="PLP-dependent transferases"/>
    <property type="match status" value="1"/>
</dbReference>
<dbReference type="InterPro" id="IPR036390">
    <property type="entry name" value="WH_DNA-bd_sf"/>
</dbReference>
<sequence>MIDQYGNEINWFPKLRDDGIPKYKQIAQSIEDDINNGVLKPGSVLPPQRVLANFLGVNHSTVTRAFKNCESKGLIKGTVGKGTFVSIDAGIPQDLLSSNAQYIIDMGMVYPLYEVNDLIESYLKEIYENIDHASFLKYIPPEGIAKHRYIGAQWVKTLGVECSPEQVIITSGTQNALSIILATLFEKGDKIIVDQYTYSGFKNISLLFGITLIPIKMTEDGMGIDELESMCKREQIKGIYMTPDNHNPTSITLSEAHREKVAKIIGKYNLLFIEDGEFTFSIEGKYRPISAYVPENSLYIAGTSKSISPAFRISYMVSPLPYVKKLTFGLNNLTWMASPLNAEMISQLIQLNYYDHIIETKLAIIRERNLLVDEVLGGYDITGSDTSFFRFLKLPGRLTGKEVEMKCLEQGVQVFCAERFLVHTQAANHAVRLSVSGPQTLEDVKKGLVILKNVLEQLSTESETII</sequence>
<evidence type="ECO:0000256" key="4">
    <source>
        <dbReference type="ARBA" id="ARBA00022898"/>
    </source>
</evidence>
<dbReference type="InterPro" id="IPR004839">
    <property type="entry name" value="Aminotransferase_I/II_large"/>
</dbReference>
<name>A0A3L7JWA3_9BACI</name>
<dbReference type="InterPro" id="IPR000524">
    <property type="entry name" value="Tscrpt_reg_HTH_GntR"/>
</dbReference>
<keyword evidence="9" id="KW-0808">Transferase</keyword>
<evidence type="ECO:0000256" key="2">
    <source>
        <dbReference type="ARBA" id="ARBA00005384"/>
    </source>
</evidence>
<dbReference type="PANTHER" id="PTHR46577">
    <property type="entry name" value="HTH-TYPE TRANSCRIPTIONAL REGULATORY PROTEIN GABR"/>
    <property type="match status" value="1"/>
</dbReference>
<dbReference type="CDD" id="cd07377">
    <property type="entry name" value="WHTH_GntR"/>
    <property type="match status" value="1"/>
</dbReference>
<accession>A0A3L7JWA3</accession>
<comment type="cofactor">
    <cofactor evidence="1">
        <name>pyridoxal 5'-phosphate</name>
        <dbReference type="ChEBI" id="CHEBI:597326"/>
    </cofactor>
</comment>
<evidence type="ECO:0000313" key="9">
    <source>
        <dbReference type="EMBL" id="RLQ94534.1"/>
    </source>
</evidence>
<dbReference type="Proteomes" id="UP000276770">
    <property type="component" value="Unassembled WGS sequence"/>
</dbReference>
<dbReference type="GO" id="GO:0030170">
    <property type="term" value="F:pyridoxal phosphate binding"/>
    <property type="evidence" value="ECO:0007669"/>
    <property type="project" value="InterPro"/>
</dbReference>
<dbReference type="PROSITE" id="PS50949">
    <property type="entry name" value="HTH_GNTR"/>
    <property type="match status" value="1"/>
</dbReference>
<evidence type="ECO:0000256" key="6">
    <source>
        <dbReference type="ARBA" id="ARBA00023125"/>
    </source>
</evidence>
<gene>
    <name evidence="9" type="ORF">D9X91_13405</name>
</gene>
<keyword evidence="4" id="KW-0663">Pyridoxal phosphate</keyword>
<proteinExistence type="inferred from homology"/>
<keyword evidence="7" id="KW-0804">Transcription</keyword>
<dbReference type="RefSeq" id="WP_121681147.1">
    <property type="nucleotide sequence ID" value="NZ_RCVZ01000009.1"/>
</dbReference>
<dbReference type="CDD" id="cd00609">
    <property type="entry name" value="AAT_like"/>
    <property type="match status" value="1"/>
</dbReference>
<feature type="domain" description="HTH gntR-type" evidence="8">
    <location>
        <begin position="20"/>
        <end position="88"/>
    </location>
</feature>
<dbReference type="Gene3D" id="3.90.1150.10">
    <property type="entry name" value="Aspartate Aminotransferase, domain 1"/>
    <property type="match status" value="1"/>
</dbReference>
<keyword evidence="10" id="KW-1185">Reference proteome</keyword>
<dbReference type="EMBL" id="RCVZ01000009">
    <property type="protein sequence ID" value="RLQ94534.1"/>
    <property type="molecule type" value="Genomic_DNA"/>
</dbReference>